<gene>
    <name evidence="2" type="ORF">CSW64_17280</name>
</gene>
<keyword evidence="3" id="KW-1185">Reference proteome</keyword>
<reference evidence="2 3" key="1">
    <citation type="submission" date="2017-10" db="EMBL/GenBank/DDBJ databases">
        <title>Genome sequence of Caulobacter mirabilis FWC38.</title>
        <authorList>
            <person name="Fiebig A."/>
            <person name="Crosson S."/>
        </authorList>
    </citation>
    <scope>NUCLEOTIDE SEQUENCE [LARGE SCALE GENOMIC DNA]</scope>
    <source>
        <strain evidence="2 3">FWC 38</strain>
    </source>
</reference>
<proteinExistence type="predicted"/>
<name>A0A2D2B171_9CAUL</name>
<evidence type="ECO:0000313" key="2">
    <source>
        <dbReference type="EMBL" id="ATQ44015.1"/>
    </source>
</evidence>
<evidence type="ECO:0000256" key="1">
    <source>
        <dbReference type="SAM" id="SignalP"/>
    </source>
</evidence>
<sequence>MTKLNTKALVAVLAALAAGAAGVAGAAEVRVSLAGKSTEQVHADIVKAASAVCWKDVRGEPLAAYVYPECIRRSVNHAVAQLGDAKLVAYNQANPAGRSVAP</sequence>
<dbReference type="OrthoDB" id="7190268at2"/>
<accession>A0A2D2B171</accession>
<evidence type="ECO:0008006" key="4">
    <source>
        <dbReference type="Google" id="ProtNLM"/>
    </source>
</evidence>
<dbReference type="RefSeq" id="WP_099623263.1">
    <property type="nucleotide sequence ID" value="NZ_CP024201.1"/>
</dbReference>
<feature type="signal peptide" evidence="1">
    <location>
        <begin position="1"/>
        <end position="26"/>
    </location>
</feature>
<feature type="chain" id="PRO_5013817051" description="UrcA family protein" evidence="1">
    <location>
        <begin position="27"/>
        <end position="102"/>
    </location>
</feature>
<organism evidence="2 3">
    <name type="scientific">Caulobacter mirabilis</name>
    <dbReference type="NCBI Taxonomy" id="69666"/>
    <lineage>
        <taxon>Bacteria</taxon>
        <taxon>Pseudomonadati</taxon>
        <taxon>Pseudomonadota</taxon>
        <taxon>Alphaproteobacteria</taxon>
        <taxon>Caulobacterales</taxon>
        <taxon>Caulobacteraceae</taxon>
        <taxon>Caulobacter</taxon>
    </lineage>
</organism>
<dbReference type="EMBL" id="CP024201">
    <property type="protein sequence ID" value="ATQ44015.1"/>
    <property type="molecule type" value="Genomic_DNA"/>
</dbReference>
<dbReference type="KEGG" id="cmb:CSW64_17280"/>
<dbReference type="AlphaFoldDB" id="A0A2D2B171"/>
<keyword evidence="1" id="KW-0732">Signal</keyword>
<evidence type="ECO:0000313" key="3">
    <source>
        <dbReference type="Proteomes" id="UP000228945"/>
    </source>
</evidence>
<dbReference type="Proteomes" id="UP000228945">
    <property type="component" value="Chromosome"/>
</dbReference>
<protein>
    <recommendedName>
        <fullName evidence="4">UrcA family protein</fullName>
    </recommendedName>
</protein>